<dbReference type="EMBL" id="JACRSS010000003">
    <property type="protein sequence ID" value="MBC8538616.1"/>
    <property type="molecule type" value="Genomic_DNA"/>
</dbReference>
<protein>
    <submittedName>
        <fullName evidence="2">N-acetyltransferase</fullName>
    </submittedName>
</protein>
<name>A0A926DIS1_9FIRM</name>
<dbReference type="GO" id="GO:0016747">
    <property type="term" value="F:acyltransferase activity, transferring groups other than amino-acyl groups"/>
    <property type="evidence" value="ECO:0007669"/>
    <property type="project" value="InterPro"/>
</dbReference>
<proteinExistence type="predicted"/>
<organism evidence="2 3">
    <name type="scientific">Guopingia tenuis</name>
    <dbReference type="NCBI Taxonomy" id="2763656"/>
    <lineage>
        <taxon>Bacteria</taxon>
        <taxon>Bacillati</taxon>
        <taxon>Bacillota</taxon>
        <taxon>Clostridia</taxon>
        <taxon>Christensenellales</taxon>
        <taxon>Christensenellaceae</taxon>
        <taxon>Guopingia</taxon>
    </lineage>
</organism>
<dbReference type="SUPFAM" id="SSF55729">
    <property type="entry name" value="Acyl-CoA N-acyltransferases (Nat)"/>
    <property type="match status" value="1"/>
</dbReference>
<dbReference type="InterPro" id="IPR016181">
    <property type="entry name" value="Acyl_CoA_acyltransferase"/>
</dbReference>
<evidence type="ECO:0000259" key="1">
    <source>
        <dbReference type="PROSITE" id="PS51186"/>
    </source>
</evidence>
<dbReference type="RefSeq" id="WP_249280346.1">
    <property type="nucleotide sequence ID" value="NZ_JACRSS010000003.1"/>
</dbReference>
<feature type="domain" description="N-acetyltransferase" evidence="1">
    <location>
        <begin position="1"/>
        <end position="162"/>
    </location>
</feature>
<dbReference type="PROSITE" id="PS51186">
    <property type="entry name" value="GNAT"/>
    <property type="match status" value="1"/>
</dbReference>
<reference evidence="2" key="1">
    <citation type="submission" date="2020-08" db="EMBL/GenBank/DDBJ databases">
        <title>Genome public.</title>
        <authorList>
            <person name="Liu C."/>
            <person name="Sun Q."/>
        </authorList>
    </citation>
    <scope>NUCLEOTIDE SEQUENCE</scope>
    <source>
        <strain evidence="2">NSJ-63</strain>
    </source>
</reference>
<sequence>MIRLAKPADLPEILKIYEAARQFMARSGNASQWGRAYPPRERIEADIRGGCLYVEEAEGKPAGVFAFLLGPEPNYERIDGAWRNSLPYGTIHRVASDGRVPGFFGRCMEFCKKQTANLRIDTHEENKVMRHLIEKSGFTECGIIRVEDGSPRIAYQYVGKREDAAKEKRTSD</sequence>
<dbReference type="Gene3D" id="3.40.630.30">
    <property type="match status" value="1"/>
</dbReference>
<comment type="caution">
    <text evidence="2">The sequence shown here is derived from an EMBL/GenBank/DDBJ whole genome shotgun (WGS) entry which is preliminary data.</text>
</comment>
<evidence type="ECO:0000313" key="3">
    <source>
        <dbReference type="Proteomes" id="UP000617951"/>
    </source>
</evidence>
<dbReference type="AlphaFoldDB" id="A0A926DIS1"/>
<keyword evidence="3" id="KW-1185">Reference proteome</keyword>
<evidence type="ECO:0000313" key="2">
    <source>
        <dbReference type="EMBL" id="MBC8538616.1"/>
    </source>
</evidence>
<dbReference type="Proteomes" id="UP000617951">
    <property type="component" value="Unassembled WGS sequence"/>
</dbReference>
<gene>
    <name evidence="2" type="ORF">H8693_06675</name>
</gene>
<dbReference type="InterPro" id="IPR000182">
    <property type="entry name" value="GNAT_dom"/>
</dbReference>
<accession>A0A926DIS1</accession>